<protein>
    <recommendedName>
        <fullName evidence="1">GPI inositol-deacylase winged helix domain-containing protein</fullName>
    </recommendedName>
</protein>
<dbReference type="SMART" id="SM00248">
    <property type="entry name" value="ANK"/>
    <property type="match status" value="2"/>
</dbReference>
<accession>A0A7C8U7S0</accession>
<dbReference type="SUPFAM" id="SSF48403">
    <property type="entry name" value="Ankyrin repeat"/>
    <property type="match status" value="1"/>
</dbReference>
<proteinExistence type="predicted"/>
<dbReference type="PROSITE" id="PS50297">
    <property type="entry name" value="ANK_REP_REGION"/>
    <property type="match status" value="2"/>
</dbReference>
<name>A0A7C8U7S0_ORBOL</name>
<dbReference type="InterPro" id="IPR002110">
    <property type="entry name" value="Ankyrin_rpt"/>
</dbReference>
<reference evidence="2 3" key="1">
    <citation type="submission" date="2019-03" db="EMBL/GenBank/DDBJ databases">
        <title>Nematode-trapping fungi genome.</title>
        <authorList>
            <person name="Vidal-Diez De Ulzurrun G."/>
        </authorList>
    </citation>
    <scope>NUCLEOTIDE SEQUENCE [LARGE SCALE GENOMIC DNA]</scope>
    <source>
        <strain evidence="2 3">TWF154</strain>
    </source>
</reference>
<dbReference type="AlphaFoldDB" id="A0A7C8U7S0"/>
<dbReference type="InterPro" id="IPR054471">
    <property type="entry name" value="GPIID_WHD"/>
</dbReference>
<organism evidence="2 3">
    <name type="scientific">Orbilia oligospora</name>
    <name type="common">Nematode-trapping fungus</name>
    <name type="synonym">Arthrobotrys oligospora</name>
    <dbReference type="NCBI Taxonomy" id="2813651"/>
    <lineage>
        <taxon>Eukaryota</taxon>
        <taxon>Fungi</taxon>
        <taxon>Dikarya</taxon>
        <taxon>Ascomycota</taxon>
        <taxon>Pezizomycotina</taxon>
        <taxon>Orbiliomycetes</taxon>
        <taxon>Orbiliales</taxon>
        <taxon>Orbiliaceae</taxon>
        <taxon>Orbilia</taxon>
    </lineage>
</organism>
<dbReference type="Pfam" id="PF12796">
    <property type="entry name" value="Ank_2"/>
    <property type="match status" value="1"/>
</dbReference>
<gene>
    <name evidence="2" type="ORF">EYR41_005880</name>
</gene>
<dbReference type="PANTHER" id="PTHR10039:SF15">
    <property type="entry name" value="NACHT DOMAIN-CONTAINING PROTEIN"/>
    <property type="match status" value="1"/>
</dbReference>
<dbReference type="InterPro" id="IPR036770">
    <property type="entry name" value="Ankyrin_rpt-contain_sf"/>
</dbReference>
<sequence>MAYNFAYKGAMERIKNQNPDFQCLADQVLSWVVCAERPLIKEELQLALAVKLEVDQPEIDKNNFTEVSDMVSVCAGLVTIDEESNVVRLIHYTTQEYFNQAHKQWICDAQGNIARVCVTYLSFKTFDRGLISASANLYRYAAQNWGHYTRKSLVKTTQSSVLNLLRSEDIVSACSAALVVGLHGDFDLDSAPEMTGMHLAAYFGLSEYIDQLLREGVDLEARDAWDQRPLSLAADEGHATVVELLLCAGADRDAKDQRGRTPRVLSERKYLKRPFRHGDVMGWNSLKRSRRRLQTN</sequence>
<evidence type="ECO:0000259" key="1">
    <source>
        <dbReference type="Pfam" id="PF22939"/>
    </source>
</evidence>
<dbReference type="Proteomes" id="UP000297595">
    <property type="component" value="Unassembled WGS sequence"/>
</dbReference>
<evidence type="ECO:0000313" key="2">
    <source>
        <dbReference type="EMBL" id="TGJ69872.1"/>
    </source>
</evidence>
<dbReference type="Pfam" id="PF22939">
    <property type="entry name" value="WHD_GPIID"/>
    <property type="match status" value="1"/>
</dbReference>
<feature type="domain" description="GPI inositol-deacylase winged helix" evidence="1">
    <location>
        <begin position="20"/>
        <end position="100"/>
    </location>
</feature>
<dbReference type="PANTHER" id="PTHR10039">
    <property type="entry name" value="AMELOGENIN"/>
    <property type="match status" value="1"/>
</dbReference>
<dbReference type="PROSITE" id="PS50088">
    <property type="entry name" value="ANK_REPEAT"/>
    <property type="match status" value="2"/>
</dbReference>
<evidence type="ECO:0000313" key="3">
    <source>
        <dbReference type="Proteomes" id="UP000297595"/>
    </source>
</evidence>
<dbReference type="EMBL" id="SOZJ01000003">
    <property type="protein sequence ID" value="TGJ69872.1"/>
    <property type="molecule type" value="Genomic_DNA"/>
</dbReference>
<dbReference type="Gene3D" id="1.25.40.20">
    <property type="entry name" value="Ankyrin repeat-containing domain"/>
    <property type="match status" value="1"/>
</dbReference>
<comment type="caution">
    <text evidence="2">The sequence shown here is derived from an EMBL/GenBank/DDBJ whole genome shotgun (WGS) entry which is preliminary data.</text>
</comment>